<accession>A0ABV0G210</accession>
<dbReference type="InterPro" id="IPR050811">
    <property type="entry name" value="Phosphate_ABC_transporter"/>
</dbReference>
<dbReference type="RefSeq" id="WP_347704581.1">
    <property type="nucleotide sequence ID" value="NZ_JBDPZD010000002.1"/>
</dbReference>
<dbReference type="PANTHER" id="PTHR30570">
    <property type="entry name" value="PERIPLASMIC PHOSPHATE BINDING COMPONENT OF PHOSPHATE ABC TRANSPORTER"/>
    <property type="match status" value="1"/>
</dbReference>
<dbReference type="PANTHER" id="PTHR30570:SF1">
    <property type="entry name" value="PHOSPHATE-BINDING PROTEIN PSTS"/>
    <property type="match status" value="1"/>
</dbReference>
<proteinExistence type="predicted"/>
<dbReference type="InterPro" id="IPR024370">
    <property type="entry name" value="PBP_domain"/>
</dbReference>
<protein>
    <submittedName>
        <fullName evidence="4">Substrate-binding domain-containing protein</fullName>
    </submittedName>
</protein>
<name>A0ABV0G210_9BURK</name>
<gene>
    <name evidence="4" type="ORF">ABDJ85_09830</name>
</gene>
<evidence type="ECO:0000259" key="3">
    <source>
        <dbReference type="Pfam" id="PF12849"/>
    </source>
</evidence>
<dbReference type="SUPFAM" id="SSF53850">
    <property type="entry name" value="Periplasmic binding protein-like II"/>
    <property type="match status" value="1"/>
</dbReference>
<sequence>MNKFSIACAAALLAMASGAQADVLKITGASTVLNVVVAPAKAAVEKGTGHTLQIIGSGTGKGLVDLFNGDSDIAMVSEPMDIAADAAAVAGKKIDASKVKFFELRKDEIVFVVHPNNPVGKLSWEQIRDMHLGKIKNWKEVGGKDLPIVVYSDSTTGGTRAMIKKLVLGGAEYGPDVKPQTSVKRAAEVVSTDEAGLAGVGKGFVEEGKDKVVQTKRIERPLALVTLGEPKPAAKAVIEAFAKEAKAH</sequence>
<keyword evidence="1 2" id="KW-0732">Signal</keyword>
<evidence type="ECO:0000313" key="5">
    <source>
        <dbReference type="Proteomes" id="UP001495147"/>
    </source>
</evidence>
<feature type="signal peptide" evidence="2">
    <location>
        <begin position="1"/>
        <end position="21"/>
    </location>
</feature>
<dbReference type="Proteomes" id="UP001495147">
    <property type="component" value="Unassembled WGS sequence"/>
</dbReference>
<reference evidence="4 5" key="1">
    <citation type="submission" date="2024-05" db="EMBL/GenBank/DDBJ databases">
        <title>Roseateles sp. DJS-2-20 16S ribosomal RNA gene Genome sequencing and assembly.</title>
        <authorList>
            <person name="Woo H."/>
        </authorList>
    </citation>
    <scope>NUCLEOTIDE SEQUENCE [LARGE SCALE GENOMIC DNA]</scope>
    <source>
        <strain evidence="4 5">DJS-2-20</strain>
    </source>
</reference>
<dbReference type="Pfam" id="PF12849">
    <property type="entry name" value="PBP_like_2"/>
    <property type="match status" value="1"/>
</dbReference>
<evidence type="ECO:0000313" key="4">
    <source>
        <dbReference type="EMBL" id="MEO3691769.1"/>
    </source>
</evidence>
<feature type="domain" description="PBP" evidence="3">
    <location>
        <begin position="18"/>
        <end position="193"/>
    </location>
</feature>
<organism evidence="4 5">
    <name type="scientific">Roseateles paludis</name>
    <dbReference type="NCBI Taxonomy" id="3145238"/>
    <lineage>
        <taxon>Bacteria</taxon>
        <taxon>Pseudomonadati</taxon>
        <taxon>Pseudomonadota</taxon>
        <taxon>Betaproteobacteria</taxon>
        <taxon>Burkholderiales</taxon>
        <taxon>Sphaerotilaceae</taxon>
        <taxon>Roseateles</taxon>
    </lineage>
</organism>
<dbReference type="EMBL" id="JBDPZD010000002">
    <property type="protein sequence ID" value="MEO3691769.1"/>
    <property type="molecule type" value="Genomic_DNA"/>
</dbReference>
<keyword evidence="5" id="KW-1185">Reference proteome</keyword>
<evidence type="ECO:0000256" key="2">
    <source>
        <dbReference type="SAM" id="SignalP"/>
    </source>
</evidence>
<comment type="caution">
    <text evidence="4">The sequence shown here is derived from an EMBL/GenBank/DDBJ whole genome shotgun (WGS) entry which is preliminary data.</text>
</comment>
<dbReference type="Gene3D" id="3.40.190.10">
    <property type="entry name" value="Periplasmic binding protein-like II"/>
    <property type="match status" value="2"/>
</dbReference>
<evidence type="ECO:0000256" key="1">
    <source>
        <dbReference type="ARBA" id="ARBA00022729"/>
    </source>
</evidence>
<feature type="chain" id="PRO_5045923950" evidence="2">
    <location>
        <begin position="22"/>
        <end position="248"/>
    </location>
</feature>